<comment type="catalytic activity">
    <reaction evidence="1">
        <text>Hydrolysis of terminal, non-reducing alpha-D-galactose residues in alpha-D-galactosides, including galactose oligosaccharides, galactomannans and galactolipids.</text>
        <dbReference type="EC" id="3.2.1.22"/>
    </reaction>
</comment>
<keyword evidence="8" id="KW-1185">Reference proteome</keyword>
<evidence type="ECO:0000259" key="5">
    <source>
        <dbReference type="Pfam" id="PF16875"/>
    </source>
</evidence>
<dbReference type="InterPro" id="IPR017853">
    <property type="entry name" value="GH"/>
</dbReference>
<dbReference type="EMBL" id="CAMXCT010000772">
    <property type="protein sequence ID" value="CAI3983066.1"/>
    <property type="molecule type" value="Genomic_DNA"/>
</dbReference>
<dbReference type="EMBL" id="CAMXCT030000772">
    <property type="protein sequence ID" value="CAL4770378.1"/>
    <property type="molecule type" value="Genomic_DNA"/>
</dbReference>
<sequence length="175" mass="19708">MIHLGSNRGVSSHQMNPFCVLSSGPPAEDHGHCYGFCLLYSGNWLMEVEHSQTGCVRVNVGLSNTHFSWHLGSQESFETPECVCVFSDSGLGKMTQTFQRLIGERLIAPRWQNLICPVLINTWEAMYFEVYHDKIIQFAKPAIEAGVELLVLDDGWFGKRDDASSSAQDRSLEYF</sequence>
<reference evidence="7 8" key="2">
    <citation type="submission" date="2024-05" db="EMBL/GenBank/DDBJ databases">
        <authorList>
            <person name="Chen Y."/>
            <person name="Shah S."/>
            <person name="Dougan E. K."/>
            <person name="Thang M."/>
            <person name="Chan C."/>
        </authorList>
    </citation>
    <scope>NUCLEOTIDE SEQUENCE [LARGE SCALE GENOMIC DNA]</scope>
</reference>
<evidence type="ECO:0000256" key="3">
    <source>
        <dbReference type="ARBA" id="ARBA00022801"/>
    </source>
</evidence>
<dbReference type="InterPro" id="IPR038417">
    <property type="entry name" value="Alpga-gal_N_sf"/>
</dbReference>
<dbReference type="SUPFAM" id="SSF51445">
    <property type="entry name" value="(Trans)glycosidases"/>
    <property type="match status" value="1"/>
</dbReference>
<evidence type="ECO:0000313" key="7">
    <source>
        <dbReference type="EMBL" id="CAL4770378.1"/>
    </source>
</evidence>
<dbReference type="Proteomes" id="UP001152797">
    <property type="component" value="Unassembled WGS sequence"/>
</dbReference>
<dbReference type="EC" id="3.2.1.22" evidence="2"/>
<dbReference type="InterPro" id="IPR031704">
    <property type="entry name" value="Glyco_hydro_36_N"/>
</dbReference>
<evidence type="ECO:0000256" key="2">
    <source>
        <dbReference type="ARBA" id="ARBA00012755"/>
    </source>
</evidence>
<name>A0A9P1C3A9_9DINO</name>
<dbReference type="PROSITE" id="PS00512">
    <property type="entry name" value="ALPHA_GALACTOSIDASE"/>
    <property type="match status" value="1"/>
</dbReference>
<protein>
    <recommendedName>
        <fullName evidence="2">alpha-galactosidase</fullName>
        <ecNumber evidence="2">3.2.1.22</ecNumber>
    </recommendedName>
</protein>
<dbReference type="Pfam" id="PF16875">
    <property type="entry name" value="Glyco_hydro_36N"/>
    <property type="match status" value="1"/>
</dbReference>
<feature type="domain" description="Glycosyl hydrolase family 36 N-terminal" evidence="5">
    <location>
        <begin position="4"/>
        <end position="71"/>
    </location>
</feature>
<evidence type="ECO:0000313" key="8">
    <source>
        <dbReference type="Proteomes" id="UP001152797"/>
    </source>
</evidence>
<organism evidence="6">
    <name type="scientific">Cladocopium goreaui</name>
    <dbReference type="NCBI Taxonomy" id="2562237"/>
    <lineage>
        <taxon>Eukaryota</taxon>
        <taxon>Sar</taxon>
        <taxon>Alveolata</taxon>
        <taxon>Dinophyceae</taxon>
        <taxon>Suessiales</taxon>
        <taxon>Symbiodiniaceae</taxon>
        <taxon>Cladocopium</taxon>
    </lineage>
</organism>
<comment type="caution">
    <text evidence="6">The sequence shown here is derived from an EMBL/GenBank/DDBJ whole genome shotgun (WGS) entry which is preliminary data.</text>
</comment>
<dbReference type="GO" id="GO:0016052">
    <property type="term" value="P:carbohydrate catabolic process"/>
    <property type="evidence" value="ECO:0007669"/>
    <property type="project" value="InterPro"/>
</dbReference>
<proteinExistence type="predicted"/>
<dbReference type="InterPro" id="IPR002252">
    <property type="entry name" value="Glyco_hydro_36"/>
</dbReference>
<gene>
    <name evidence="6" type="ORF">C1SCF055_LOCUS10712</name>
</gene>
<dbReference type="InterPro" id="IPR013785">
    <property type="entry name" value="Aldolase_TIM"/>
</dbReference>
<dbReference type="EMBL" id="CAMXCT020000772">
    <property type="protein sequence ID" value="CAL1136441.1"/>
    <property type="molecule type" value="Genomic_DNA"/>
</dbReference>
<accession>A0A9P1C3A9</accession>
<dbReference type="Gene3D" id="2.70.98.60">
    <property type="entry name" value="alpha-galactosidase from lactobacil brevis"/>
    <property type="match status" value="1"/>
</dbReference>
<evidence type="ECO:0000256" key="4">
    <source>
        <dbReference type="ARBA" id="ARBA00023295"/>
    </source>
</evidence>
<dbReference type="Gene3D" id="3.20.20.70">
    <property type="entry name" value="Aldolase class I"/>
    <property type="match status" value="1"/>
</dbReference>
<keyword evidence="4" id="KW-0326">Glycosidase</keyword>
<keyword evidence="3" id="KW-0378">Hydrolase</keyword>
<evidence type="ECO:0000313" key="6">
    <source>
        <dbReference type="EMBL" id="CAI3983066.1"/>
    </source>
</evidence>
<dbReference type="GO" id="GO:0004557">
    <property type="term" value="F:alpha-galactosidase activity"/>
    <property type="evidence" value="ECO:0007669"/>
    <property type="project" value="UniProtKB-EC"/>
</dbReference>
<dbReference type="Pfam" id="PF02065">
    <property type="entry name" value="Melibiase"/>
    <property type="match status" value="1"/>
</dbReference>
<dbReference type="InterPro" id="IPR000111">
    <property type="entry name" value="Glyco_hydro_27/36_CS"/>
</dbReference>
<dbReference type="PRINTS" id="PR00743">
    <property type="entry name" value="GLHYDRLASE36"/>
</dbReference>
<evidence type="ECO:0000256" key="1">
    <source>
        <dbReference type="ARBA" id="ARBA00001255"/>
    </source>
</evidence>
<dbReference type="OrthoDB" id="5795902at2759"/>
<reference evidence="6" key="1">
    <citation type="submission" date="2022-10" db="EMBL/GenBank/DDBJ databases">
        <authorList>
            <person name="Chen Y."/>
            <person name="Dougan E. K."/>
            <person name="Chan C."/>
            <person name="Rhodes N."/>
            <person name="Thang M."/>
        </authorList>
    </citation>
    <scope>NUCLEOTIDE SEQUENCE</scope>
</reference>
<dbReference type="AlphaFoldDB" id="A0A9P1C3A9"/>